<keyword evidence="6" id="KW-1185">Reference proteome</keyword>
<reference evidence="5 6" key="1">
    <citation type="submission" date="2012-12" db="EMBL/GenBank/DDBJ databases">
        <title>Genome Assembly of Photobacterium sp. AK15.</title>
        <authorList>
            <person name="Khatri I."/>
            <person name="Vaidya B."/>
            <person name="Srinivas T.N.R."/>
            <person name="Subramanian S."/>
            <person name="Pinnaka A."/>
        </authorList>
    </citation>
    <scope>NUCLEOTIDE SEQUENCE [LARGE SCALE GENOMIC DNA]</scope>
    <source>
        <strain evidence="5 6">AK15</strain>
    </source>
</reference>
<keyword evidence="2 3" id="KW-0802">TPR repeat</keyword>
<feature type="chain" id="PRO_5003993709" evidence="4">
    <location>
        <begin position="30"/>
        <end position="365"/>
    </location>
</feature>
<dbReference type="SUPFAM" id="SSF48452">
    <property type="entry name" value="TPR-like"/>
    <property type="match status" value="2"/>
</dbReference>
<comment type="caution">
    <text evidence="5">The sequence shown here is derived from an EMBL/GenBank/DDBJ whole genome shotgun (WGS) entry which is preliminary data.</text>
</comment>
<keyword evidence="4" id="KW-0732">Signal</keyword>
<evidence type="ECO:0000256" key="2">
    <source>
        <dbReference type="ARBA" id="ARBA00022803"/>
    </source>
</evidence>
<evidence type="ECO:0000313" key="5">
    <source>
        <dbReference type="EMBL" id="ELR65895.1"/>
    </source>
</evidence>
<dbReference type="RefSeq" id="WP_007466046.1">
    <property type="nucleotide sequence ID" value="NZ_AMZO01000016.1"/>
</dbReference>
<dbReference type="Gene3D" id="1.25.40.10">
    <property type="entry name" value="Tetratricopeptide repeat domain"/>
    <property type="match status" value="3"/>
</dbReference>
<evidence type="ECO:0000256" key="4">
    <source>
        <dbReference type="SAM" id="SignalP"/>
    </source>
</evidence>
<proteinExistence type="predicted"/>
<gene>
    <name evidence="5" type="ORF">C942_00982</name>
</gene>
<dbReference type="PROSITE" id="PS51257">
    <property type="entry name" value="PROKAR_LIPOPROTEIN"/>
    <property type="match status" value="1"/>
</dbReference>
<organism evidence="5 6">
    <name type="scientific">Photobacterium marinum</name>
    <dbReference type="NCBI Taxonomy" id="1056511"/>
    <lineage>
        <taxon>Bacteria</taxon>
        <taxon>Pseudomonadati</taxon>
        <taxon>Pseudomonadota</taxon>
        <taxon>Gammaproteobacteria</taxon>
        <taxon>Vibrionales</taxon>
        <taxon>Vibrionaceae</taxon>
        <taxon>Photobacterium</taxon>
    </lineage>
</organism>
<dbReference type="PATRIC" id="fig|1056511.3.peg.2475"/>
<feature type="repeat" description="TPR" evidence="3">
    <location>
        <begin position="288"/>
        <end position="321"/>
    </location>
</feature>
<dbReference type="Pfam" id="PF13181">
    <property type="entry name" value="TPR_8"/>
    <property type="match status" value="2"/>
</dbReference>
<evidence type="ECO:0000313" key="6">
    <source>
        <dbReference type="Proteomes" id="UP000011134"/>
    </source>
</evidence>
<dbReference type="InterPro" id="IPR011990">
    <property type="entry name" value="TPR-like_helical_dom_sf"/>
</dbReference>
<name>L8JAJ8_9GAMM</name>
<dbReference type="PANTHER" id="PTHR44186">
    <property type="match status" value="1"/>
</dbReference>
<sequence length="365" mass="40976">MMRSIPATKKITATSLFALSLLLTGCASSEDSAKDNSIDFEHELYNGKPTLSLSNEFPPETPQEAIVRGDRAYLANDSDLALYEYIRALGFPSQENADQAYYKIGYIHQQRKNYDLAKLAYSRAALIDKENIQYAASIGIVELKMGEQDNARKQLLRAVSMDQVRQGNKTYDPDKDTFARDLTVDELSPLNAYIGLGILADLDARHSDAQQIYQACLRVDGKSQKALTNLGYSYYLSGNLRQAEVINRRASTLYPDNQRAWSNLGLTYIKAKRYDDANDAFSRIMPQEKALNDIGYFAMLAGDYEAAINYLEQAINASPTYYAKAYQNLKRAKKLQISAPPVKLTNKRDAEQTQATVYTITDTDH</sequence>
<dbReference type="OrthoDB" id="1668776at2"/>
<feature type="signal peptide" evidence="4">
    <location>
        <begin position="1"/>
        <end position="29"/>
    </location>
</feature>
<keyword evidence="1" id="KW-0677">Repeat</keyword>
<dbReference type="Pfam" id="PF13432">
    <property type="entry name" value="TPR_16"/>
    <property type="match status" value="1"/>
</dbReference>
<dbReference type="AlphaFoldDB" id="L8JAJ8"/>
<accession>L8JAJ8</accession>
<dbReference type="PANTHER" id="PTHR44186:SF1">
    <property type="entry name" value="BARDET-BIEDL SYNDROME 4 PROTEIN"/>
    <property type="match status" value="1"/>
</dbReference>
<dbReference type="SMART" id="SM00028">
    <property type="entry name" value="TPR"/>
    <property type="match status" value="5"/>
</dbReference>
<feature type="repeat" description="TPR" evidence="3">
    <location>
        <begin position="224"/>
        <end position="257"/>
    </location>
</feature>
<dbReference type="EMBL" id="AMZO01000016">
    <property type="protein sequence ID" value="ELR65895.1"/>
    <property type="molecule type" value="Genomic_DNA"/>
</dbReference>
<feature type="repeat" description="TPR" evidence="3">
    <location>
        <begin position="98"/>
        <end position="131"/>
    </location>
</feature>
<dbReference type="InterPro" id="IPR019734">
    <property type="entry name" value="TPR_rpt"/>
</dbReference>
<dbReference type="PROSITE" id="PS50005">
    <property type="entry name" value="TPR"/>
    <property type="match status" value="3"/>
</dbReference>
<evidence type="ECO:0000256" key="1">
    <source>
        <dbReference type="ARBA" id="ARBA00022737"/>
    </source>
</evidence>
<protein>
    <submittedName>
        <fullName evidence="5">Flp pilus assembly protein TadD</fullName>
    </submittedName>
</protein>
<evidence type="ECO:0000256" key="3">
    <source>
        <dbReference type="PROSITE-ProRule" id="PRU00339"/>
    </source>
</evidence>
<dbReference type="Proteomes" id="UP000011134">
    <property type="component" value="Unassembled WGS sequence"/>
</dbReference>